<evidence type="ECO:0000256" key="10">
    <source>
        <dbReference type="PIRSR" id="PIRSR000463-1"/>
    </source>
</evidence>
<dbReference type="SUPFAM" id="SSF51011">
    <property type="entry name" value="Glycosyl hydrolase domain"/>
    <property type="match status" value="1"/>
</dbReference>
<dbReference type="SMART" id="SM00642">
    <property type="entry name" value="Aamy"/>
    <property type="match status" value="1"/>
</dbReference>
<dbReference type="GO" id="GO:0003844">
    <property type="term" value="F:1,4-alpha-glucan branching enzyme activity"/>
    <property type="evidence" value="ECO:0007669"/>
    <property type="project" value="UniProtKB-UniRule"/>
</dbReference>
<feature type="compositionally biased region" description="Low complexity" evidence="11">
    <location>
        <begin position="31"/>
        <end position="46"/>
    </location>
</feature>
<dbReference type="Pfam" id="PF02806">
    <property type="entry name" value="Alpha-amylase_C"/>
    <property type="match status" value="1"/>
</dbReference>
<feature type="active site" description="Proton donor" evidence="9 10">
    <location>
        <position position="517"/>
    </location>
</feature>
<evidence type="ECO:0000256" key="8">
    <source>
        <dbReference type="ARBA" id="ARBA00023277"/>
    </source>
</evidence>
<evidence type="ECO:0000256" key="11">
    <source>
        <dbReference type="SAM" id="MobiDB-lite"/>
    </source>
</evidence>
<dbReference type="FunFam" id="3.20.20.80:FF:000003">
    <property type="entry name" value="1,4-alpha-glucan branching enzyme GlgB"/>
    <property type="match status" value="1"/>
</dbReference>
<dbReference type="UniPathway" id="UPA00164"/>
<dbReference type="SUPFAM" id="SSF51445">
    <property type="entry name" value="(Trans)glycosidases"/>
    <property type="match status" value="1"/>
</dbReference>
<comment type="pathway">
    <text evidence="2 9">Glycan biosynthesis; glycogen biosynthesis.</text>
</comment>
<reference evidence="13 14" key="1">
    <citation type="submission" date="2019-09" db="EMBL/GenBank/DDBJ databases">
        <title>Phylogeny of genus Pseudoclavibacter and closely related genus.</title>
        <authorList>
            <person name="Li Y."/>
        </authorList>
    </citation>
    <scope>NUCLEOTIDE SEQUENCE [LARGE SCALE GENOMIC DNA]</scope>
    <source>
        <strain evidence="13 14">EGI 60007</strain>
    </source>
</reference>
<dbReference type="GO" id="GO:0005978">
    <property type="term" value="P:glycogen biosynthetic process"/>
    <property type="evidence" value="ECO:0007669"/>
    <property type="project" value="UniProtKB-UniRule"/>
</dbReference>
<dbReference type="CDD" id="cd11322">
    <property type="entry name" value="AmyAc_Glg_BE"/>
    <property type="match status" value="1"/>
</dbReference>
<evidence type="ECO:0000256" key="9">
    <source>
        <dbReference type="HAMAP-Rule" id="MF_00685"/>
    </source>
</evidence>
<evidence type="ECO:0000313" key="13">
    <source>
        <dbReference type="EMBL" id="KAB1647927.1"/>
    </source>
</evidence>
<comment type="function">
    <text evidence="9">Catalyzes the formation of the alpha-1,6-glucosidic linkages in glycogen by scission of a 1,4-alpha-linked oligosaccharide from growing alpha-1,4-glucan chains and the subsequent attachment of the oligosaccharide to the alpha-1,6 position.</text>
</comment>
<sequence length="785" mass="86486">MRAIPDALVPSAVGPDAAGGVGATGGGAATGGSAADPGDAVAASAPQADPDRTTLTAAEAAHPSDDELLAVAEGRHSGPHSVLGQHPRTSPGGGRSGTVIRARRPLADAVTAVLSSGARVRLDHLAHGIWEGAHDGEFDDYVIEARYGDHIDVRDDPYRFMPTVGDLDLYLLGEGRHERLWDVLGAHVREHAGTVGTSRGTAFAVWAPHARAVRVIGTFNEWDGGRHAMRRLNGQGIWELFIPDVEPGAVYKFQLLTREGAWIDKADPVAQRTERPPHTASIVSAPPAHEWGDDEWMRRRAETDPHTAPMSVYELHALSWRPGLSYRELADALIPYLDDLGFTHVEFMPLAEHPYGPSWGYQVTGYYAPTARLGTPDDLRYLIDRLHQAGYGVIMDWVPGHFPKDAFALGRFDGEALYEHGDPRLGEQPDWGTYVFNFGDSRVRNFLVANALYWLDEFHIDGLRVDAVASMLYLDYSRTEWVPNIHGGRENLEAIAFLQEACATAYREHPGIVMIAEESTSFDGVTRPTSAGGLGFGLKWNMGWMNDNLRYIANDPLYRSYHHGELTFSFVYAWSEQYVLPISHDEVVHGKGSMFTKMPGDHWQKLANLRLFYAYQWGHPGKPLLYMGQEFGQPSEWGEERGLDWWLMDQPPHRGVASTIARLNALYRSTPALWELDHDPAGLQWINGGDAGNSVLAFLRRDAQGDSVAMVFNFSNQVLRDYRIGLPRAGRWVEVLNTDDAELGGSGVGNPDGVRTAPEPLDGFDQSAHLTVPPLAAVWLRPADS</sequence>
<keyword evidence="14" id="KW-1185">Reference proteome</keyword>
<dbReference type="InterPro" id="IPR054169">
    <property type="entry name" value="GlgB_N"/>
</dbReference>
<evidence type="ECO:0000256" key="7">
    <source>
        <dbReference type="ARBA" id="ARBA00023056"/>
    </source>
</evidence>
<dbReference type="FunFam" id="2.60.40.1180:FF:000002">
    <property type="entry name" value="1,4-alpha-glucan branching enzyme GlgB"/>
    <property type="match status" value="1"/>
</dbReference>
<dbReference type="Gene3D" id="2.60.40.10">
    <property type="entry name" value="Immunoglobulins"/>
    <property type="match status" value="2"/>
</dbReference>
<feature type="region of interest" description="Disordered" evidence="11">
    <location>
        <begin position="77"/>
        <end position="98"/>
    </location>
</feature>
<dbReference type="EMBL" id="WBJY01000003">
    <property type="protein sequence ID" value="KAB1647927.1"/>
    <property type="molecule type" value="Genomic_DNA"/>
</dbReference>
<evidence type="ECO:0000256" key="5">
    <source>
        <dbReference type="ARBA" id="ARBA00022676"/>
    </source>
</evidence>
<accession>A0A6H9WHQ2</accession>
<dbReference type="InterPro" id="IPR013780">
    <property type="entry name" value="Glyco_hydro_b"/>
</dbReference>
<dbReference type="NCBIfam" id="TIGR01515">
    <property type="entry name" value="branching_enzym"/>
    <property type="match status" value="1"/>
</dbReference>
<dbReference type="InterPro" id="IPR004193">
    <property type="entry name" value="Glyco_hydro_13_N"/>
</dbReference>
<dbReference type="GO" id="GO:0043169">
    <property type="term" value="F:cation binding"/>
    <property type="evidence" value="ECO:0007669"/>
    <property type="project" value="InterPro"/>
</dbReference>
<feature type="domain" description="Glycosyl hydrolase family 13 catalytic" evidence="12">
    <location>
        <begin position="314"/>
        <end position="667"/>
    </location>
</feature>
<evidence type="ECO:0000256" key="6">
    <source>
        <dbReference type="ARBA" id="ARBA00022679"/>
    </source>
</evidence>
<dbReference type="EC" id="2.4.1.18" evidence="9"/>
<dbReference type="CDD" id="cd02855">
    <property type="entry name" value="E_set_GBE_prok_N"/>
    <property type="match status" value="1"/>
</dbReference>
<evidence type="ECO:0000256" key="1">
    <source>
        <dbReference type="ARBA" id="ARBA00000826"/>
    </source>
</evidence>
<dbReference type="Gene3D" id="2.60.40.1180">
    <property type="entry name" value="Golgi alpha-mannosidase II"/>
    <property type="match status" value="1"/>
</dbReference>
<dbReference type="Pfam" id="PF22019">
    <property type="entry name" value="GlgB_N"/>
    <property type="match status" value="1"/>
</dbReference>
<comment type="similarity">
    <text evidence="3 9">Belongs to the glycosyl hydrolase 13 family. GlgB subfamily.</text>
</comment>
<protein>
    <recommendedName>
        <fullName evidence="9">1,4-alpha-glucan branching enzyme GlgB</fullName>
        <ecNumber evidence="9">2.4.1.18</ecNumber>
    </recommendedName>
    <alternativeName>
        <fullName evidence="9">1,4-alpha-D-glucan:1,4-alpha-D-glucan 6-glucosyl-transferase</fullName>
    </alternativeName>
    <alternativeName>
        <fullName evidence="9">Alpha-(1-&gt;4)-glucan branching enzyme</fullName>
    </alternativeName>
    <alternativeName>
        <fullName evidence="9">Glycogen branching enzyme</fullName>
        <shortName evidence="9">BE</shortName>
    </alternativeName>
</protein>
<organism evidence="13 14">
    <name type="scientific">Pseudoclavibacter endophyticus</name>
    <dbReference type="NCBI Taxonomy" id="1778590"/>
    <lineage>
        <taxon>Bacteria</taxon>
        <taxon>Bacillati</taxon>
        <taxon>Actinomycetota</taxon>
        <taxon>Actinomycetes</taxon>
        <taxon>Micrococcales</taxon>
        <taxon>Microbacteriaceae</taxon>
        <taxon>Pseudoclavibacter</taxon>
    </lineage>
</organism>
<dbReference type="SUPFAM" id="SSF81296">
    <property type="entry name" value="E set domains"/>
    <property type="match status" value="2"/>
</dbReference>
<keyword evidence="8 9" id="KW-0119">Carbohydrate metabolism</keyword>
<keyword evidence="6 9" id="KW-0808">Transferase</keyword>
<dbReference type="PANTHER" id="PTHR43651">
    <property type="entry name" value="1,4-ALPHA-GLUCAN-BRANCHING ENZYME"/>
    <property type="match status" value="1"/>
</dbReference>
<comment type="subunit">
    <text evidence="9">Monomer.</text>
</comment>
<dbReference type="Gene3D" id="3.20.20.80">
    <property type="entry name" value="Glycosidases"/>
    <property type="match status" value="1"/>
</dbReference>
<dbReference type="NCBIfam" id="NF008967">
    <property type="entry name" value="PRK12313.1"/>
    <property type="match status" value="1"/>
</dbReference>
<dbReference type="FunFam" id="2.60.40.10:FF:000169">
    <property type="entry name" value="1,4-alpha-glucan branching enzyme GlgB"/>
    <property type="match status" value="1"/>
</dbReference>
<evidence type="ECO:0000256" key="3">
    <source>
        <dbReference type="ARBA" id="ARBA00009000"/>
    </source>
</evidence>
<dbReference type="GO" id="GO:0004553">
    <property type="term" value="F:hydrolase activity, hydrolyzing O-glycosyl compounds"/>
    <property type="evidence" value="ECO:0007669"/>
    <property type="project" value="InterPro"/>
</dbReference>
<dbReference type="InterPro" id="IPR014756">
    <property type="entry name" value="Ig_E-set"/>
</dbReference>
<name>A0A6H9WHQ2_9MICO</name>
<keyword evidence="4 9" id="KW-0321">Glycogen metabolism</keyword>
<dbReference type="InterPro" id="IPR006047">
    <property type="entry name" value="GH13_cat_dom"/>
</dbReference>
<feature type="region of interest" description="Disordered" evidence="11">
    <location>
        <begin position="1"/>
        <end position="60"/>
    </location>
</feature>
<dbReference type="HAMAP" id="MF_00685">
    <property type="entry name" value="GlgB"/>
    <property type="match status" value="1"/>
</dbReference>
<comment type="caution">
    <text evidence="13">The sequence shown here is derived from an EMBL/GenBank/DDBJ whole genome shotgun (WGS) entry which is preliminary data.</text>
</comment>
<dbReference type="NCBIfam" id="NF003811">
    <property type="entry name" value="PRK05402.1"/>
    <property type="match status" value="1"/>
</dbReference>
<dbReference type="Pfam" id="PF02922">
    <property type="entry name" value="CBM_48"/>
    <property type="match status" value="1"/>
</dbReference>
<evidence type="ECO:0000256" key="2">
    <source>
        <dbReference type="ARBA" id="ARBA00004964"/>
    </source>
</evidence>
<dbReference type="Pfam" id="PF00128">
    <property type="entry name" value="Alpha-amylase"/>
    <property type="match status" value="1"/>
</dbReference>
<dbReference type="OrthoDB" id="9800174at2"/>
<dbReference type="Proteomes" id="UP000431744">
    <property type="component" value="Unassembled WGS sequence"/>
</dbReference>
<dbReference type="PANTHER" id="PTHR43651:SF3">
    <property type="entry name" value="1,4-ALPHA-GLUCAN-BRANCHING ENZYME"/>
    <property type="match status" value="1"/>
</dbReference>
<dbReference type="InterPro" id="IPR013783">
    <property type="entry name" value="Ig-like_fold"/>
</dbReference>
<evidence type="ECO:0000259" key="12">
    <source>
        <dbReference type="SMART" id="SM00642"/>
    </source>
</evidence>
<dbReference type="GO" id="GO:0005829">
    <property type="term" value="C:cytosol"/>
    <property type="evidence" value="ECO:0007669"/>
    <property type="project" value="TreeGrafter"/>
</dbReference>
<comment type="catalytic activity">
    <reaction evidence="1 9">
        <text>Transfers a segment of a (1-&gt;4)-alpha-D-glucan chain to a primary hydroxy group in a similar glucan chain.</text>
        <dbReference type="EC" id="2.4.1.18"/>
    </reaction>
</comment>
<gene>
    <name evidence="9 13" type="primary">glgB</name>
    <name evidence="13" type="ORF">F8O04_12910</name>
</gene>
<evidence type="ECO:0000313" key="14">
    <source>
        <dbReference type="Proteomes" id="UP000431744"/>
    </source>
</evidence>
<dbReference type="InterPro" id="IPR044143">
    <property type="entry name" value="GlgB_N_E_set_prok"/>
</dbReference>
<proteinExistence type="inferred from homology"/>
<keyword evidence="5 9" id="KW-0328">Glycosyltransferase</keyword>
<dbReference type="InterPro" id="IPR006407">
    <property type="entry name" value="GlgB"/>
</dbReference>
<feature type="active site" description="Nucleophile" evidence="9 10">
    <location>
        <position position="466"/>
    </location>
</feature>
<dbReference type="PIRSF" id="PIRSF000463">
    <property type="entry name" value="GlgB"/>
    <property type="match status" value="1"/>
</dbReference>
<dbReference type="InterPro" id="IPR006048">
    <property type="entry name" value="A-amylase/branching_C"/>
</dbReference>
<dbReference type="InterPro" id="IPR037439">
    <property type="entry name" value="Branching_enzy"/>
</dbReference>
<dbReference type="AlphaFoldDB" id="A0A6H9WHQ2"/>
<evidence type="ECO:0000256" key="4">
    <source>
        <dbReference type="ARBA" id="ARBA00022600"/>
    </source>
</evidence>
<feature type="compositionally biased region" description="Gly residues" evidence="11">
    <location>
        <begin position="17"/>
        <end position="30"/>
    </location>
</feature>
<keyword evidence="7 9" id="KW-0320">Glycogen biosynthesis</keyword>
<dbReference type="InterPro" id="IPR017853">
    <property type="entry name" value="GH"/>
</dbReference>